<organism evidence="2 3">
    <name type="scientific">Paraphaeosphaeria sporulosa</name>
    <dbReference type="NCBI Taxonomy" id="1460663"/>
    <lineage>
        <taxon>Eukaryota</taxon>
        <taxon>Fungi</taxon>
        <taxon>Dikarya</taxon>
        <taxon>Ascomycota</taxon>
        <taxon>Pezizomycotina</taxon>
        <taxon>Dothideomycetes</taxon>
        <taxon>Pleosporomycetidae</taxon>
        <taxon>Pleosporales</taxon>
        <taxon>Massarineae</taxon>
        <taxon>Didymosphaeriaceae</taxon>
        <taxon>Paraphaeosphaeria</taxon>
    </lineage>
</organism>
<sequence length="705" mass="77590">MSTASLPMKHKGLVVSKSVPKLFNTITGDAGLTQASKAQPDDIYVLKDTGSDTVIEDKYEPSVRLMDRKVEDKLAHRPRNGYSQRPLAGPFRTRFQKPMWNVTIGFARHMEEQGHDIEALPLQQRLTIQELLAADRQLEEKEAIEAAEAAAAKLPKARPQAGEVFPGIIPPKKRPLHWGRKEHFLGMKNHFNSLQFRRALYEDGVDDVEGLKSMSTDALVRMWMHRRDQLHSTRGSFQDSGTEEAREGVSDVIAGESENPLEATTAEEPAHGPISMAALYSFQEPQVSFEFANAGFPTLPSALTLGNKIPTANTSNPTSLVTGPGLDQVEKPSRHDTVLNANGAPIALLTTDTTAMGQVVRAKHGRGRRKNNEPDPEKVRREAIAARVGRYPLSIPGNNKGEPLSMSLKMSAFTIKQKYNINMTKQLLEDYGILPTDPNDLSPHEKLAGHLVKERESLIKSGAQLQEPWTHDRLQAYVAAQEAKEATGPATLMSETDQPNVQVSLHPSSKKLESMTRSKKVPSATSGMSIAKTKRVRDEDLQNGGIQALSQKRLRNGAKMKKGAQVTKQEPIMPSVYVATEYGAAFQPHPAANELDGSALFSHPYASPASHIHHQLDQANLNHQFQGFQNDTIRSPQWSSVGQRVHGQESSYQDDSTCNSLHQNEYLSSSQVPTSAYTIPMPGVTNDTTQLSIPGIPIDPDLLDL</sequence>
<name>A0A177CSF5_9PLEO</name>
<feature type="region of interest" description="Disordered" evidence="1">
    <location>
        <begin position="507"/>
        <end position="529"/>
    </location>
</feature>
<dbReference type="RefSeq" id="XP_018040263.1">
    <property type="nucleotide sequence ID" value="XM_018183863.1"/>
</dbReference>
<proteinExistence type="predicted"/>
<keyword evidence="3" id="KW-1185">Reference proteome</keyword>
<protein>
    <submittedName>
        <fullName evidence="2">Uncharacterized protein</fullName>
    </submittedName>
</protein>
<dbReference type="EMBL" id="KV441549">
    <property type="protein sequence ID" value="OAG09898.1"/>
    <property type="molecule type" value="Genomic_DNA"/>
</dbReference>
<feature type="region of interest" description="Disordered" evidence="1">
    <location>
        <begin position="638"/>
        <end position="658"/>
    </location>
</feature>
<evidence type="ECO:0000313" key="2">
    <source>
        <dbReference type="EMBL" id="OAG09898.1"/>
    </source>
</evidence>
<dbReference type="GeneID" id="28767349"/>
<dbReference type="OrthoDB" id="3789128at2759"/>
<accession>A0A177CSF5</accession>
<dbReference type="AlphaFoldDB" id="A0A177CSF5"/>
<dbReference type="Proteomes" id="UP000077069">
    <property type="component" value="Unassembled WGS sequence"/>
</dbReference>
<evidence type="ECO:0000256" key="1">
    <source>
        <dbReference type="SAM" id="MobiDB-lite"/>
    </source>
</evidence>
<reference evidence="2 3" key="1">
    <citation type="submission" date="2016-05" db="EMBL/GenBank/DDBJ databases">
        <title>Comparative analysis of secretome profiles of manganese(II)-oxidizing ascomycete fungi.</title>
        <authorList>
            <consortium name="DOE Joint Genome Institute"/>
            <person name="Zeiner C.A."/>
            <person name="Purvine S.O."/>
            <person name="Zink E.M."/>
            <person name="Wu S."/>
            <person name="Pasa-Tolic L."/>
            <person name="Chaput D.L."/>
            <person name="Haridas S."/>
            <person name="Grigoriev I.V."/>
            <person name="Santelli C.M."/>
            <person name="Hansel C.M."/>
        </authorList>
    </citation>
    <scope>NUCLEOTIDE SEQUENCE [LARGE SCALE GENOMIC DNA]</scope>
    <source>
        <strain evidence="2 3">AP3s5-JAC2a</strain>
    </source>
</reference>
<gene>
    <name evidence="2" type="ORF">CC84DRAFT_1235847</name>
</gene>
<dbReference type="InParanoid" id="A0A177CSF5"/>
<evidence type="ECO:0000313" key="3">
    <source>
        <dbReference type="Proteomes" id="UP000077069"/>
    </source>
</evidence>